<proteinExistence type="predicted"/>
<protein>
    <submittedName>
        <fullName evidence="1 2">Uncharacterized protein</fullName>
    </submittedName>
</protein>
<dbReference type="PaxDb" id="3218-PP1S381_42V6.1"/>
<organism evidence="1">
    <name type="scientific">Physcomitrium patens</name>
    <name type="common">Spreading-leaved earth moss</name>
    <name type="synonym">Physcomitrella patens</name>
    <dbReference type="NCBI Taxonomy" id="3218"/>
    <lineage>
        <taxon>Eukaryota</taxon>
        <taxon>Viridiplantae</taxon>
        <taxon>Streptophyta</taxon>
        <taxon>Embryophyta</taxon>
        <taxon>Bryophyta</taxon>
        <taxon>Bryophytina</taxon>
        <taxon>Bryopsida</taxon>
        <taxon>Funariidae</taxon>
        <taxon>Funariales</taxon>
        <taxon>Funariaceae</taxon>
        <taxon>Physcomitrium</taxon>
    </lineage>
</organism>
<reference evidence="1 3" key="2">
    <citation type="journal article" date="2018" name="Plant J.">
        <title>The Physcomitrella patens chromosome-scale assembly reveals moss genome structure and evolution.</title>
        <authorList>
            <person name="Lang D."/>
            <person name="Ullrich K.K."/>
            <person name="Murat F."/>
            <person name="Fuchs J."/>
            <person name="Jenkins J."/>
            <person name="Haas F.B."/>
            <person name="Piednoel M."/>
            <person name="Gundlach H."/>
            <person name="Van Bel M."/>
            <person name="Meyberg R."/>
            <person name="Vives C."/>
            <person name="Morata J."/>
            <person name="Symeonidi A."/>
            <person name="Hiss M."/>
            <person name="Muchero W."/>
            <person name="Kamisugi Y."/>
            <person name="Saleh O."/>
            <person name="Blanc G."/>
            <person name="Decker E.L."/>
            <person name="van Gessel N."/>
            <person name="Grimwood J."/>
            <person name="Hayes R.D."/>
            <person name="Graham S.W."/>
            <person name="Gunter L.E."/>
            <person name="McDaniel S.F."/>
            <person name="Hoernstein S.N.W."/>
            <person name="Larsson A."/>
            <person name="Li F.W."/>
            <person name="Perroud P.F."/>
            <person name="Phillips J."/>
            <person name="Ranjan P."/>
            <person name="Rokshar D.S."/>
            <person name="Rothfels C.J."/>
            <person name="Schneider L."/>
            <person name="Shu S."/>
            <person name="Stevenson D.W."/>
            <person name="Thummler F."/>
            <person name="Tillich M."/>
            <person name="Villarreal Aguilar J.C."/>
            <person name="Widiez T."/>
            <person name="Wong G.K."/>
            <person name="Wymore A."/>
            <person name="Zhang Y."/>
            <person name="Zimmer A.D."/>
            <person name="Quatrano R.S."/>
            <person name="Mayer K.F.X."/>
            <person name="Goodstein D."/>
            <person name="Casacuberta J.M."/>
            <person name="Vandepoele K."/>
            <person name="Reski R."/>
            <person name="Cuming A.C."/>
            <person name="Tuskan G.A."/>
            <person name="Maumus F."/>
            <person name="Salse J."/>
            <person name="Schmutz J."/>
            <person name="Rensing S.A."/>
        </authorList>
    </citation>
    <scope>NUCLEOTIDE SEQUENCE [LARGE SCALE GENOMIC DNA]</scope>
    <source>
        <strain evidence="2 3">cv. Gransden 2004</strain>
    </source>
</reference>
<sequence>MLISDLRESMKYAQHLNYLGSMSDNIFMHVSKSSKIRIHQTDTLSVNLHLSEELKHESVSRWRLFTFALFQVAWVHEQFPRQRRYAATLSQSEDSLELLQTTSGITDSEYVIF</sequence>
<dbReference type="STRING" id="3218.A0A2K1JZB3"/>
<reference evidence="1 3" key="1">
    <citation type="journal article" date="2008" name="Science">
        <title>The Physcomitrella genome reveals evolutionary insights into the conquest of land by plants.</title>
        <authorList>
            <person name="Rensing S."/>
            <person name="Lang D."/>
            <person name="Zimmer A."/>
            <person name="Terry A."/>
            <person name="Salamov A."/>
            <person name="Shapiro H."/>
            <person name="Nishiyama T."/>
            <person name="Perroud P.-F."/>
            <person name="Lindquist E."/>
            <person name="Kamisugi Y."/>
            <person name="Tanahashi T."/>
            <person name="Sakakibara K."/>
            <person name="Fujita T."/>
            <person name="Oishi K."/>
            <person name="Shin-I T."/>
            <person name="Kuroki Y."/>
            <person name="Toyoda A."/>
            <person name="Suzuki Y."/>
            <person name="Hashimoto A."/>
            <person name="Yamaguchi K."/>
            <person name="Sugano A."/>
            <person name="Kohara Y."/>
            <person name="Fujiyama A."/>
            <person name="Anterola A."/>
            <person name="Aoki S."/>
            <person name="Ashton N."/>
            <person name="Barbazuk W.B."/>
            <person name="Barker E."/>
            <person name="Bennetzen J."/>
            <person name="Bezanilla M."/>
            <person name="Blankenship R."/>
            <person name="Cho S.H."/>
            <person name="Dutcher S."/>
            <person name="Estelle M."/>
            <person name="Fawcett J.A."/>
            <person name="Gundlach H."/>
            <person name="Hanada K."/>
            <person name="Heyl A."/>
            <person name="Hicks K.A."/>
            <person name="Hugh J."/>
            <person name="Lohr M."/>
            <person name="Mayer K."/>
            <person name="Melkozernov A."/>
            <person name="Murata T."/>
            <person name="Nelson D."/>
            <person name="Pils B."/>
            <person name="Prigge M."/>
            <person name="Reiss B."/>
            <person name="Renner T."/>
            <person name="Rombauts S."/>
            <person name="Rushton P."/>
            <person name="Sanderfoot A."/>
            <person name="Schween G."/>
            <person name="Shiu S.-H."/>
            <person name="Stueber K."/>
            <person name="Theodoulou F.L."/>
            <person name="Tu H."/>
            <person name="Van de Peer Y."/>
            <person name="Verrier P.J."/>
            <person name="Waters E."/>
            <person name="Wood A."/>
            <person name="Yang L."/>
            <person name="Cove D."/>
            <person name="Cuming A."/>
            <person name="Hasebe M."/>
            <person name="Lucas S."/>
            <person name="Mishler D.B."/>
            <person name="Reski R."/>
            <person name="Grigoriev I."/>
            <person name="Quatrano R.S."/>
            <person name="Boore J.L."/>
        </authorList>
    </citation>
    <scope>NUCLEOTIDE SEQUENCE [LARGE SCALE GENOMIC DNA]</scope>
    <source>
        <strain evidence="2 3">cv. Gransden 2004</strain>
    </source>
</reference>
<evidence type="ECO:0000313" key="2">
    <source>
        <dbReference type="EnsemblPlants" id="Pp3c10_16910V3.1"/>
    </source>
</evidence>
<accession>A0A2K1JZB3</accession>
<evidence type="ECO:0000313" key="3">
    <source>
        <dbReference type="Proteomes" id="UP000006727"/>
    </source>
</evidence>
<dbReference type="InParanoid" id="A0A2K1JZB3"/>
<keyword evidence="3" id="KW-1185">Reference proteome</keyword>
<dbReference type="AlphaFoldDB" id="A0A2K1JZB3"/>
<gene>
    <name evidence="1" type="ORF">PHYPA_013992</name>
</gene>
<dbReference type="EnsemblPlants" id="Pp3c10_16910V3.1">
    <property type="protein sequence ID" value="Pp3c10_16910V3.1"/>
    <property type="gene ID" value="Pp3c10_16910"/>
</dbReference>
<name>A0A2K1JZB3_PHYPA</name>
<reference evidence="2" key="3">
    <citation type="submission" date="2020-12" db="UniProtKB">
        <authorList>
            <consortium name="EnsemblPlants"/>
        </authorList>
    </citation>
    <scope>IDENTIFICATION</scope>
</reference>
<dbReference type="Gramene" id="Pp3c10_16910V3.1">
    <property type="protein sequence ID" value="Pp3c10_16910V3.1"/>
    <property type="gene ID" value="Pp3c10_16910"/>
</dbReference>
<dbReference type="Proteomes" id="UP000006727">
    <property type="component" value="Chromosome 10"/>
</dbReference>
<dbReference type="EMBL" id="ABEU02000010">
    <property type="protein sequence ID" value="PNR46872.1"/>
    <property type="molecule type" value="Genomic_DNA"/>
</dbReference>
<evidence type="ECO:0000313" key="1">
    <source>
        <dbReference type="EMBL" id="PNR46872.1"/>
    </source>
</evidence>